<accession>U5MYE4</accession>
<evidence type="ECO:0000313" key="3">
    <source>
        <dbReference type="Proteomes" id="UP000017118"/>
    </source>
</evidence>
<evidence type="ECO:0000313" key="2">
    <source>
        <dbReference type="EMBL" id="AGX44482.1"/>
    </source>
</evidence>
<sequence length="38" mass="4483">MFSKKKIAQRSQEYYSPELPSSNRSHQGEDMTEQYFGP</sequence>
<dbReference type="PATRIC" id="fig|1345695.3.peg.3505"/>
<protein>
    <submittedName>
        <fullName evidence="2">Uncharacterized protein</fullName>
    </submittedName>
</protein>
<proteinExistence type="predicted"/>
<dbReference type="HOGENOM" id="CLU_3326612_0_0_9"/>
<gene>
    <name evidence="2" type="ORF">CLSA_c35210</name>
</gene>
<organism evidence="2 3">
    <name type="scientific">Clostridium saccharobutylicum DSM 13864</name>
    <dbReference type="NCBI Taxonomy" id="1345695"/>
    <lineage>
        <taxon>Bacteria</taxon>
        <taxon>Bacillati</taxon>
        <taxon>Bacillota</taxon>
        <taxon>Clostridia</taxon>
        <taxon>Eubacteriales</taxon>
        <taxon>Clostridiaceae</taxon>
        <taxon>Clostridium</taxon>
    </lineage>
</organism>
<feature type="region of interest" description="Disordered" evidence="1">
    <location>
        <begin position="1"/>
        <end position="38"/>
    </location>
</feature>
<keyword evidence="3" id="KW-1185">Reference proteome</keyword>
<dbReference type="EMBL" id="CP006721">
    <property type="protein sequence ID" value="AGX44482.1"/>
    <property type="molecule type" value="Genomic_DNA"/>
</dbReference>
<feature type="compositionally biased region" description="Polar residues" evidence="1">
    <location>
        <begin position="9"/>
        <end position="25"/>
    </location>
</feature>
<dbReference type="Proteomes" id="UP000017118">
    <property type="component" value="Chromosome"/>
</dbReference>
<dbReference type="KEGG" id="csb:CLSA_c35210"/>
<reference evidence="2 3" key="1">
    <citation type="journal article" date="2013" name="Genome Announc.">
        <title>Complete Genome Sequence of the Solvent Producer Clostridium saccharobutylicum NCP262 (DSM 13864).</title>
        <authorList>
            <person name="Poehlein A."/>
            <person name="Hartwich K."/>
            <person name="Krabben P."/>
            <person name="Ehrenreich A."/>
            <person name="Liebl W."/>
            <person name="Durre P."/>
            <person name="Gottschalk G."/>
            <person name="Daniel R."/>
        </authorList>
    </citation>
    <scope>NUCLEOTIDE SEQUENCE [LARGE SCALE GENOMIC DNA]</scope>
    <source>
        <strain evidence="2">DSM 13864</strain>
    </source>
</reference>
<evidence type="ECO:0000256" key="1">
    <source>
        <dbReference type="SAM" id="MobiDB-lite"/>
    </source>
</evidence>
<name>U5MYE4_CLOSA</name>
<dbReference type="AlphaFoldDB" id="U5MYE4"/>